<dbReference type="InterPro" id="IPR036388">
    <property type="entry name" value="WH-like_DNA-bd_sf"/>
</dbReference>
<dbReference type="SUPFAM" id="SSF88659">
    <property type="entry name" value="Sigma3 and sigma4 domains of RNA polymerase sigma factors"/>
    <property type="match status" value="1"/>
</dbReference>
<accession>A0A6H2A129</accession>
<sequence>MDHEDYRQAEIRFYLHHYNELSEGHMPLRKPTDPSSYTEFWGAKLGQHYMPIAARFETPIQLKVDIDRAIQRLTPTEQLVILACSIDQRSFSECAYWLDKADGDVAIIQERAVARMARFLSKHAPQS</sequence>
<dbReference type="AlphaFoldDB" id="A0A6H2A129"/>
<dbReference type="InterPro" id="IPR013324">
    <property type="entry name" value="RNA_pol_sigma_r3/r4-like"/>
</dbReference>
<name>A0A6H2A129_9ZZZZ</name>
<protein>
    <submittedName>
        <fullName evidence="1">Uncharacterized protein</fullName>
    </submittedName>
</protein>
<evidence type="ECO:0000313" key="1">
    <source>
        <dbReference type="EMBL" id="QJA53160.1"/>
    </source>
</evidence>
<dbReference type="EMBL" id="MT144398">
    <property type="protein sequence ID" value="QJA53160.1"/>
    <property type="molecule type" value="Genomic_DNA"/>
</dbReference>
<proteinExistence type="predicted"/>
<organism evidence="1">
    <name type="scientific">viral metagenome</name>
    <dbReference type="NCBI Taxonomy" id="1070528"/>
    <lineage>
        <taxon>unclassified sequences</taxon>
        <taxon>metagenomes</taxon>
        <taxon>organismal metagenomes</taxon>
    </lineage>
</organism>
<dbReference type="Gene3D" id="1.10.10.10">
    <property type="entry name" value="Winged helix-like DNA-binding domain superfamily/Winged helix DNA-binding domain"/>
    <property type="match status" value="1"/>
</dbReference>
<gene>
    <name evidence="1" type="ORF">TM448A03264_0010</name>
</gene>
<reference evidence="1" key="1">
    <citation type="submission" date="2020-03" db="EMBL/GenBank/DDBJ databases">
        <title>The deep terrestrial virosphere.</title>
        <authorList>
            <person name="Holmfeldt K."/>
            <person name="Nilsson E."/>
            <person name="Simone D."/>
            <person name="Lopez-Fernandez M."/>
            <person name="Wu X."/>
            <person name="de Brujin I."/>
            <person name="Lundin D."/>
            <person name="Andersson A."/>
            <person name="Bertilsson S."/>
            <person name="Dopson M."/>
        </authorList>
    </citation>
    <scope>NUCLEOTIDE SEQUENCE</scope>
    <source>
        <strain evidence="1">TM448A03264</strain>
    </source>
</reference>